<dbReference type="EMBL" id="QQAZ01000010">
    <property type="protein sequence ID" value="RDI46828.1"/>
    <property type="molecule type" value="Genomic_DNA"/>
</dbReference>
<reference evidence="1 2" key="1">
    <citation type="submission" date="2018-07" db="EMBL/GenBank/DDBJ databases">
        <title>Genomic Encyclopedia of Type Strains, Phase IV (KMG-IV): sequencing the most valuable type-strain genomes for metagenomic binning, comparative biology and taxonomic classification.</title>
        <authorList>
            <person name="Goeker M."/>
        </authorList>
    </citation>
    <scope>NUCLEOTIDE SEQUENCE [LARGE SCALE GENOMIC DNA]</scope>
    <source>
        <strain evidence="1 2">DSM 44952</strain>
    </source>
</reference>
<accession>A0A370GT11</accession>
<comment type="caution">
    <text evidence="1">The sequence shown here is derived from an EMBL/GenBank/DDBJ whole genome shotgun (WGS) entry which is preliminary data.</text>
</comment>
<dbReference type="Proteomes" id="UP000255355">
    <property type="component" value="Unassembled WGS sequence"/>
</dbReference>
<dbReference type="InterPro" id="IPR007709">
    <property type="entry name" value="N-FG_amidohydro"/>
</dbReference>
<name>A0A370GT11_9NOCA</name>
<gene>
    <name evidence="1" type="ORF">DFR68_110234</name>
</gene>
<dbReference type="Pfam" id="PF05013">
    <property type="entry name" value="FGase"/>
    <property type="match status" value="1"/>
</dbReference>
<dbReference type="GO" id="GO:0016787">
    <property type="term" value="F:hydrolase activity"/>
    <property type="evidence" value="ECO:0007669"/>
    <property type="project" value="UniProtKB-KW"/>
</dbReference>
<evidence type="ECO:0000313" key="2">
    <source>
        <dbReference type="Proteomes" id="UP000255355"/>
    </source>
</evidence>
<keyword evidence="1" id="KW-0378">Hydrolase</keyword>
<protein>
    <submittedName>
        <fullName evidence="1">N-formylglutamate amidohydrolase</fullName>
    </submittedName>
</protein>
<dbReference type="SUPFAM" id="SSF53187">
    <property type="entry name" value="Zn-dependent exopeptidases"/>
    <property type="match status" value="1"/>
</dbReference>
<dbReference type="AlphaFoldDB" id="A0A370GT11"/>
<sequence>MHYTLTAGAPESPVLLHAPHDSRTIPAEVRRRILLDDAGLTAELDRMTDAHTALIAERAAGRAAARPWVFANRLSRLVVDPERFPDDREEMRAVGMGAVYTRTSSGERLRTDDADHEKSLLTSYFEPYAEAMADAVDARLAAAGRVVIIDVHSYPTVRLPYELHTGPRPEVCLGTDARHTPPWLSAVAQQALSAFEIGLNSPFAGTYVPLRHYGTVPAVAALMVEIRRDRYMREHGGPTHEGLGTLVQALTALIDETSTATW</sequence>
<dbReference type="STRING" id="1210089.GCA_001613165_05686"/>
<evidence type="ECO:0000313" key="1">
    <source>
        <dbReference type="EMBL" id="RDI46828.1"/>
    </source>
</evidence>
<organism evidence="1 2">
    <name type="scientific">Nocardia mexicana</name>
    <dbReference type="NCBI Taxonomy" id="279262"/>
    <lineage>
        <taxon>Bacteria</taxon>
        <taxon>Bacillati</taxon>
        <taxon>Actinomycetota</taxon>
        <taxon>Actinomycetes</taxon>
        <taxon>Mycobacteriales</taxon>
        <taxon>Nocardiaceae</taxon>
        <taxon>Nocardia</taxon>
    </lineage>
</organism>
<dbReference type="OrthoDB" id="9802050at2"/>
<dbReference type="RefSeq" id="WP_068026217.1">
    <property type="nucleotide sequence ID" value="NZ_QQAZ01000010.1"/>
</dbReference>
<dbReference type="Gene3D" id="3.40.630.40">
    <property type="entry name" value="Zn-dependent exopeptidases"/>
    <property type="match status" value="1"/>
</dbReference>
<proteinExistence type="predicted"/>
<keyword evidence="2" id="KW-1185">Reference proteome</keyword>